<evidence type="ECO:0000256" key="5">
    <source>
        <dbReference type="ARBA" id="ARBA00023136"/>
    </source>
</evidence>
<evidence type="ECO:0000256" key="4">
    <source>
        <dbReference type="ARBA" id="ARBA00022989"/>
    </source>
</evidence>
<reference evidence="9 10" key="1">
    <citation type="submission" date="2023-09" db="EMBL/GenBank/DDBJ databases">
        <title>Description of three actinobacteria isolated from air of manufacturing shop in a pharmaceutical factory.</title>
        <authorList>
            <person name="Zhang D.-F."/>
        </authorList>
    </citation>
    <scope>NUCLEOTIDE SEQUENCE [LARGE SCALE GENOMIC DNA]</scope>
    <source>
        <strain evidence="9 10">LY-0111</strain>
    </source>
</reference>
<dbReference type="EMBL" id="JAVKGR010000006">
    <property type="protein sequence ID" value="MDR8019243.1"/>
    <property type="molecule type" value="Genomic_DNA"/>
</dbReference>
<keyword evidence="3 7" id="KW-0812">Transmembrane</keyword>
<evidence type="ECO:0000256" key="2">
    <source>
        <dbReference type="ARBA" id="ARBA00022475"/>
    </source>
</evidence>
<organism evidence="9 10">
    <name type="scientific">Nesterenkonia aerolata</name>
    <dbReference type="NCBI Taxonomy" id="3074079"/>
    <lineage>
        <taxon>Bacteria</taxon>
        <taxon>Bacillati</taxon>
        <taxon>Actinomycetota</taxon>
        <taxon>Actinomycetes</taxon>
        <taxon>Micrococcales</taxon>
        <taxon>Micrococcaceae</taxon>
        <taxon>Nesterenkonia</taxon>
    </lineage>
</organism>
<protein>
    <submittedName>
        <fullName evidence="9">Type II secretion system F family protein</fullName>
    </submittedName>
</protein>
<keyword evidence="10" id="KW-1185">Reference proteome</keyword>
<dbReference type="RefSeq" id="WP_310548233.1">
    <property type="nucleotide sequence ID" value="NZ_JAVKGR010000006.1"/>
</dbReference>
<comment type="subcellular location">
    <subcellularLocation>
        <location evidence="1">Cell membrane</location>
        <topology evidence="1">Multi-pass membrane protein</topology>
    </subcellularLocation>
</comment>
<sequence>MSESIPQQLPGSSGMTAQGAEPEPVDAAMLLDLTGALLSAGVGVEAALDRLSQTVPGAEPLAGVHRALTAGASWDAAWAGLDAQGSAADALYAFGDQLAFAYSTGAPTSELLEVGARQLREERRHAAERAAAQLGVKMVLPLGACYLPAFVLIGVVPVALGLLPTALGVVI</sequence>
<evidence type="ECO:0000256" key="6">
    <source>
        <dbReference type="SAM" id="MobiDB-lite"/>
    </source>
</evidence>
<dbReference type="PANTHER" id="PTHR35007:SF3">
    <property type="entry name" value="POSSIBLE CONSERVED ALANINE RICH MEMBRANE PROTEIN"/>
    <property type="match status" value="1"/>
</dbReference>
<keyword evidence="4 7" id="KW-1133">Transmembrane helix</keyword>
<feature type="domain" description="Type II secretion system protein GspF" evidence="8">
    <location>
        <begin position="31"/>
        <end position="155"/>
    </location>
</feature>
<evidence type="ECO:0000313" key="9">
    <source>
        <dbReference type="EMBL" id="MDR8019243.1"/>
    </source>
</evidence>
<gene>
    <name evidence="9" type="ORF">RIL96_06655</name>
</gene>
<feature type="transmembrane region" description="Helical" evidence="7">
    <location>
        <begin position="146"/>
        <end position="170"/>
    </location>
</feature>
<dbReference type="Proteomes" id="UP001251870">
    <property type="component" value="Unassembled WGS sequence"/>
</dbReference>
<evidence type="ECO:0000313" key="10">
    <source>
        <dbReference type="Proteomes" id="UP001251870"/>
    </source>
</evidence>
<evidence type="ECO:0000256" key="3">
    <source>
        <dbReference type="ARBA" id="ARBA00022692"/>
    </source>
</evidence>
<keyword evidence="2" id="KW-1003">Cell membrane</keyword>
<comment type="caution">
    <text evidence="9">The sequence shown here is derived from an EMBL/GenBank/DDBJ whole genome shotgun (WGS) entry which is preliminary data.</text>
</comment>
<evidence type="ECO:0000259" key="8">
    <source>
        <dbReference type="Pfam" id="PF00482"/>
    </source>
</evidence>
<feature type="region of interest" description="Disordered" evidence="6">
    <location>
        <begin position="1"/>
        <end position="20"/>
    </location>
</feature>
<accession>A0ABU2DRX0</accession>
<evidence type="ECO:0000256" key="7">
    <source>
        <dbReference type="SAM" id="Phobius"/>
    </source>
</evidence>
<dbReference type="Pfam" id="PF00482">
    <property type="entry name" value="T2SSF"/>
    <property type="match status" value="1"/>
</dbReference>
<keyword evidence="5 7" id="KW-0472">Membrane</keyword>
<dbReference type="InterPro" id="IPR018076">
    <property type="entry name" value="T2SS_GspF_dom"/>
</dbReference>
<name>A0ABU2DRX0_9MICC</name>
<proteinExistence type="predicted"/>
<evidence type="ECO:0000256" key="1">
    <source>
        <dbReference type="ARBA" id="ARBA00004651"/>
    </source>
</evidence>
<feature type="compositionally biased region" description="Polar residues" evidence="6">
    <location>
        <begin position="1"/>
        <end position="16"/>
    </location>
</feature>
<dbReference type="PANTHER" id="PTHR35007">
    <property type="entry name" value="INTEGRAL MEMBRANE PROTEIN-RELATED"/>
    <property type="match status" value="1"/>
</dbReference>